<name>A0ABS0J8X6_9BACT</name>
<protein>
    <submittedName>
        <fullName evidence="1">Glycosyltransferase family 1 protein</fullName>
    </submittedName>
</protein>
<reference evidence="1 2" key="1">
    <citation type="submission" date="2019-08" db="EMBL/GenBank/DDBJ databases">
        <authorList>
            <person name="Luo N."/>
        </authorList>
    </citation>
    <scope>NUCLEOTIDE SEQUENCE [LARGE SCALE GENOMIC DNA]</scope>
    <source>
        <strain evidence="1 2">NCIMB 9442</strain>
    </source>
</reference>
<comment type="caution">
    <text evidence="1">The sequence shown here is derived from an EMBL/GenBank/DDBJ whole genome shotgun (WGS) entry which is preliminary data.</text>
</comment>
<sequence>MRVVHFAVTPLAGAPLRLVRALNAHLPGCAARLVDLTRYGSEDFGQDVVFDETPDLARELAEAADILHFHNYLDLDSRHFAPIDFRALAEKGTLAIRQFHSEPGLVAGRMGITPAALLAQPIPALVVGQFQERCYPRALVVPNPLPIHDADHLPHDPALHGPLRHDVFLSPTRLHSAWADRWNTKARP</sequence>
<proteinExistence type="predicted"/>
<dbReference type="Proteomes" id="UP001194469">
    <property type="component" value="Unassembled WGS sequence"/>
</dbReference>
<evidence type="ECO:0000313" key="2">
    <source>
        <dbReference type="Proteomes" id="UP001194469"/>
    </source>
</evidence>
<gene>
    <name evidence="1" type="ORF">FVW20_18355</name>
</gene>
<feature type="non-terminal residue" evidence="1">
    <location>
        <position position="188"/>
    </location>
</feature>
<evidence type="ECO:0000313" key="1">
    <source>
        <dbReference type="EMBL" id="MBG3878903.1"/>
    </source>
</evidence>
<organism evidence="1 2">
    <name type="scientific">Nitratidesulfovibrio oxamicus</name>
    <dbReference type="NCBI Taxonomy" id="32016"/>
    <lineage>
        <taxon>Bacteria</taxon>
        <taxon>Pseudomonadati</taxon>
        <taxon>Thermodesulfobacteriota</taxon>
        <taxon>Desulfovibrionia</taxon>
        <taxon>Desulfovibrionales</taxon>
        <taxon>Desulfovibrionaceae</taxon>
        <taxon>Nitratidesulfovibrio</taxon>
    </lineage>
</organism>
<keyword evidence="2" id="KW-1185">Reference proteome</keyword>
<dbReference type="EMBL" id="VRYY01000769">
    <property type="protein sequence ID" value="MBG3878903.1"/>
    <property type="molecule type" value="Genomic_DNA"/>
</dbReference>
<accession>A0ABS0J8X6</accession>